<dbReference type="AlphaFoldDB" id="A0A8H3FK97"/>
<evidence type="ECO:0000256" key="3">
    <source>
        <dbReference type="ARBA" id="ARBA00022833"/>
    </source>
</evidence>
<dbReference type="InterPro" id="IPR027974">
    <property type="entry name" value="DUF4470"/>
</dbReference>
<evidence type="ECO:0000313" key="6">
    <source>
        <dbReference type="EMBL" id="CAF9924974.1"/>
    </source>
</evidence>
<dbReference type="GO" id="GO:0008270">
    <property type="term" value="F:zinc ion binding"/>
    <property type="evidence" value="ECO:0007669"/>
    <property type="project" value="UniProtKB-KW"/>
</dbReference>
<evidence type="ECO:0000259" key="5">
    <source>
        <dbReference type="PROSITE" id="PS50865"/>
    </source>
</evidence>
<dbReference type="InterPro" id="IPR002893">
    <property type="entry name" value="Znf_MYND"/>
</dbReference>
<dbReference type="EMBL" id="CAJPDT010000038">
    <property type="protein sequence ID" value="CAF9924974.1"/>
    <property type="molecule type" value="Genomic_DNA"/>
</dbReference>
<keyword evidence="1" id="KW-0479">Metal-binding</keyword>
<feature type="domain" description="MYND-type" evidence="5">
    <location>
        <begin position="27"/>
        <end position="63"/>
    </location>
</feature>
<dbReference type="PROSITE" id="PS50865">
    <property type="entry name" value="ZF_MYND_2"/>
    <property type="match status" value="1"/>
</dbReference>
<dbReference type="Gene3D" id="6.10.140.2220">
    <property type="match status" value="1"/>
</dbReference>
<name>A0A8H3FK97_9LECA</name>
<keyword evidence="2 4" id="KW-0863">Zinc-finger</keyword>
<evidence type="ECO:0000313" key="7">
    <source>
        <dbReference type="Proteomes" id="UP000664534"/>
    </source>
</evidence>
<dbReference type="SUPFAM" id="SSF144232">
    <property type="entry name" value="HIT/MYND zinc finger-like"/>
    <property type="match status" value="1"/>
</dbReference>
<protein>
    <recommendedName>
        <fullName evidence="5">MYND-type domain-containing protein</fullName>
    </recommendedName>
</protein>
<organism evidence="6 7">
    <name type="scientific">Imshaugia aleurites</name>
    <dbReference type="NCBI Taxonomy" id="172621"/>
    <lineage>
        <taxon>Eukaryota</taxon>
        <taxon>Fungi</taxon>
        <taxon>Dikarya</taxon>
        <taxon>Ascomycota</taxon>
        <taxon>Pezizomycotina</taxon>
        <taxon>Lecanoromycetes</taxon>
        <taxon>OSLEUM clade</taxon>
        <taxon>Lecanoromycetidae</taxon>
        <taxon>Lecanorales</taxon>
        <taxon>Lecanorineae</taxon>
        <taxon>Parmeliaceae</taxon>
        <taxon>Imshaugia</taxon>
    </lineage>
</organism>
<sequence>MGSESSASIAPIRILCANYINNEGSTPTQCQNPALKFCGPCLLVGYCGVACQKSHWAKHKLDCKSELRKDNWRPTWDKLGRQPAFLLPEDVKTPAYMRYLWGNTPAYNILKLEEHEGKAYDEDLALCFASSGDARNLIQPVIGLPKDYSGTVTCVVNEQDLLVVVRNVMTLIASMLLSPRKAAEFMLHLWYSARLTPDMTAVISHIQKLMENALEKFNNFGEDNLWRSTWNFGTRQLSLSLHKEAWPLMVRVLSSEHVGPSFELGFQEPGLVTDARRRFVMLTPHLLDQRESHLFDLPPSQRLSAQRFREHGVLSPFGSDISAFTLANPTFYDIDTSQWLQHPTSNPLAGHTIEAVLRSGVQHGVPKNDIYGSFYTHVLSSLTAFSAKCADTKMNIDLYCVHPMNLPLTLSGLHNPFSSSAFDRIDTADLADGDANDLAATLSRFGPMLKSPKQNPHARLITLFPKAANETYAYNVEVPKEDAKKVTSFLPVPEKDPSGRFTAAHLQFLAAAQIVRDYDAPFDRYMEMVGFDKVGDAAGMEMLKSNTIVEAWPTRLKKRAGEEGAQRAFDLVLGSETIGCERYVEWVRKE</sequence>
<evidence type="ECO:0000256" key="2">
    <source>
        <dbReference type="ARBA" id="ARBA00022771"/>
    </source>
</evidence>
<dbReference type="Pfam" id="PF01753">
    <property type="entry name" value="zf-MYND"/>
    <property type="match status" value="1"/>
</dbReference>
<proteinExistence type="predicted"/>
<accession>A0A8H3FK97</accession>
<evidence type="ECO:0000256" key="1">
    <source>
        <dbReference type="ARBA" id="ARBA00022723"/>
    </source>
</evidence>
<keyword evidence="7" id="KW-1185">Reference proteome</keyword>
<dbReference type="Pfam" id="PF14737">
    <property type="entry name" value="DUF4470"/>
    <property type="match status" value="1"/>
</dbReference>
<gene>
    <name evidence="6" type="ORF">IMSHALPRED_006341</name>
</gene>
<reference evidence="6" key="1">
    <citation type="submission" date="2021-03" db="EMBL/GenBank/DDBJ databases">
        <authorList>
            <person name="Tagirdzhanova G."/>
        </authorList>
    </citation>
    <scope>NUCLEOTIDE SEQUENCE</scope>
</reference>
<comment type="caution">
    <text evidence="6">The sequence shown here is derived from an EMBL/GenBank/DDBJ whole genome shotgun (WGS) entry which is preliminary data.</text>
</comment>
<dbReference type="OrthoDB" id="5282002at2759"/>
<evidence type="ECO:0000256" key="4">
    <source>
        <dbReference type="PROSITE-ProRule" id="PRU00134"/>
    </source>
</evidence>
<dbReference type="Proteomes" id="UP000664534">
    <property type="component" value="Unassembled WGS sequence"/>
</dbReference>
<keyword evidence="3" id="KW-0862">Zinc</keyword>